<accession>A0A3B0BTY0</accession>
<evidence type="ECO:0000313" key="2">
    <source>
        <dbReference type="EMBL" id="RKN76765.1"/>
    </source>
</evidence>
<comment type="caution">
    <text evidence="2">The sequence shown here is derived from an EMBL/GenBank/DDBJ whole genome shotgun (WGS) entry which is preliminary data.</text>
</comment>
<dbReference type="NCBIfam" id="NF040945">
    <property type="entry name" value="CCC_membrane"/>
    <property type="match status" value="1"/>
</dbReference>
<gene>
    <name evidence="2" type="ORF">D7Z94_23540</name>
</gene>
<dbReference type="Proteomes" id="UP000276603">
    <property type="component" value="Unassembled WGS sequence"/>
</dbReference>
<evidence type="ECO:0008006" key="4">
    <source>
        <dbReference type="Google" id="ProtNLM"/>
    </source>
</evidence>
<dbReference type="OrthoDB" id="1099888at2"/>
<keyword evidence="1" id="KW-0812">Transmembrane</keyword>
<evidence type="ECO:0000256" key="1">
    <source>
        <dbReference type="SAM" id="Phobius"/>
    </source>
</evidence>
<dbReference type="RefSeq" id="WP_120714112.1">
    <property type="nucleotide sequence ID" value="NZ_RBCJ01000006.1"/>
</dbReference>
<keyword evidence="1" id="KW-0472">Membrane</keyword>
<evidence type="ECO:0000313" key="3">
    <source>
        <dbReference type="Proteomes" id="UP000276603"/>
    </source>
</evidence>
<keyword evidence="3" id="KW-1185">Reference proteome</keyword>
<protein>
    <recommendedName>
        <fullName evidence="4">DUF4190 domain-containing protein</fullName>
    </recommendedName>
</protein>
<feature type="transmembrane region" description="Helical" evidence="1">
    <location>
        <begin position="67"/>
        <end position="94"/>
    </location>
</feature>
<dbReference type="AlphaFoldDB" id="A0A3B0BTY0"/>
<proteinExistence type="predicted"/>
<keyword evidence="1" id="KW-1133">Transmembrane helix</keyword>
<sequence length="103" mass="10884">MSQNPLPGASNALTMGIVSLVGAFICCGPFAIIFSIIGLSSAKKAEKLYMANPEMYTGYENVKTGRILSYIGMAVALIYLIFIILYFGAIIAFIGTDGFGSGI</sequence>
<organism evidence="2 3">
    <name type="scientific">Ulvibacterium marinum</name>
    <dbReference type="NCBI Taxonomy" id="2419782"/>
    <lineage>
        <taxon>Bacteria</taxon>
        <taxon>Pseudomonadati</taxon>
        <taxon>Bacteroidota</taxon>
        <taxon>Flavobacteriia</taxon>
        <taxon>Flavobacteriales</taxon>
        <taxon>Flavobacteriaceae</taxon>
        <taxon>Ulvibacterium</taxon>
    </lineage>
</organism>
<dbReference type="InterPro" id="IPR011655">
    <property type="entry name" value="MpPF26"/>
</dbReference>
<reference evidence="2 3" key="1">
    <citation type="submission" date="2018-10" db="EMBL/GenBank/DDBJ databases">
        <title>Ulvibacterium marinum gen. nov., sp. nov., a novel marine bacterium of the family Flavobacteriaceae, isolated from a culture of the green alga Ulva prolifera.</title>
        <authorList>
            <person name="Zhang Z."/>
        </authorList>
    </citation>
    <scope>NUCLEOTIDE SEQUENCE [LARGE SCALE GENOMIC DNA]</scope>
    <source>
        <strain evidence="2 3">CCMM003</strain>
    </source>
</reference>
<dbReference type="Pfam" id="PF07666">
    <property type="entry name" value="MpPF26"/>
    <property type="match status" value="1"/>
</dbReference>
<dbReference type="EMBL" id="RBCJ01000006">
    <property type="protein sequence ID" value="RKN76765.1"/>
    <property type="molecule type" value="Genomic_DNA"/>
</dbReference>
<name>A0A3B0BTY0_9FLAO</name>
<feature type="transmembrane region" description="Helical" evidence="1">
    <location>
        <begin position="12"/>
        <end position="39"/>
    </location>
</feature>